<gene>
    <name evidence="1" type="ORF">AAE02nite_02920</name>
</gene>
<evidence type="ECO:0008006" key="3">
    <source>
        <dbReference type="Google" id="ProtNLM"/>
    </source>
</evidence>
<accession>A0A512ASE5</accession>
<keyword evidence="2" id="KW-1185">Reference proteome</keyword>
<dbReference type="RefSeq" id="WP_146894653.1">
    <property type="nucleotide sequence ID" value="NZ_BJYS01000001.1"/>
</dbReference>
<protein>
    <recommendedName>
        <fullName evidence="3">DUF4160 domain-containing protein</fullName>
    </recommendedName>
</protein>
<dbReference type="Pfam" id="PF13711">
    <property type="entry name" value="DUF4160"/>
    <property type="match status" value="1"/>
</dbReference>
<organism evidence="1 2">
    <name type="scientific">Adhaeribacter aerolatus</name>
    <dbReference type="NCBI Taxonomy" id="670289"/>
    <lineage>
        <taxon>Bacteria</taxon>
        <taxon>Pseudomonadati</taxon>
        <taxon>Bacteroidota</taxon>
        <taxon>Cytophagia</taxon>
        <taxon>Cytophagales</taxon>
        <taxon>Hymenobacteraceae</taxon>
        <taxon>Adhaeribacter</taxon>
    </lineage>
</organism>
<dbReference type="OrthoDB" id="122670at2"/>
<sequence>MPTVLRLLGFRFFFYSNEGTEPAHIHVEKGDCEAKFWLEPVELVYSNGFSAKEINQLRELTLEHQQLFNKAWHEYFG</sequence>
<dbReference type="Proteomes" id="UP000321532">
    <property type="component" value="Unassembled WGS sequence"/>
</dbReference>
<name>A0A512ASE5_9BACT</name>
<evidence type="ECO:0000313" key="1">
    <source>
        <dbReference type="EMBL" id="GEO02628.1"/>
    </source>
</evidence>
<dbReference type="AlphaFoldDB" id="A0A512ASE5"/>
<dbReference type="InterPro" id="IPR025427">
    <property type="entry name" value="DUF4160"/>
</dbReference>
<reference evidence="1 2" key="1">
    <citation type="submission" date="2019-07" db="EMBL/GenBank/DDBJ databases">
        <title>Whole genome shotgun sequence of Adhaeribacter aerolatus NBRC 106133.</title>
        <authorList>
            <person name="Hosoyama A."/>
            <person name="Uohara A."/>
            <person name="Ohji S."/>
            <person name="Ichikawa N."/>
        </authorList>
    </citation>
    <scope>NUCLEOTIDE SEQUENCE [LARGE SCALE GENOMIC DNA]</scope>
    <source>
        <strain evidence="1 2">NBRC 106133</strain>
    </source>
</reference>
<evidence type="ECO:0000313" key="2">
    <source>
        <dbReference type="Proteomes" id="UP000321532"/>
    </source>
</evidence>
<comment type="caution">
    <text evidence="1">The sequence shown here is derived from an EMBL/GenBank/DDBJ whole genome shotgun (WGS) entry which is preliminary data.</text>
</comment>
<dbReference type="EMBL" id="BJYS01000001">
    <property type="protein sequence ID" value="GEO02628.1"/>
    <property type="molecule type" value="Genomic_DNA"/>
</dbReference>
<proteinExistence type="predicted"/>